<proteinExistence type="predicted"/>
<evidence type="ECO:0000259" key="2">
    <source>
        <dbReference type="Pfam" id="PF01266"/>
    </source>
</evidence>
<dbReference type="Gene3D" id="3.30.9.10">
    <property type="entry name" value="D-Amino Acid Oxidase, subunit A, domain 2"/>
    <property type="match status" value="1"/>
</dbReference>
<dbReference type="PANTHER" id="PTHR13847:SF289">
    <property type="entry name" value="GLYCINE OXIDASE"/>
    <property type="match status" value="1"/>
</dbReference>
<accession>A0A7K1UGR6</accession>
<dbReference type="SUPFAM" id="SSF51905">
    <property type="entry name" value="FAD/NAD(P)-binding domain"/>
    <property type="match status" value="1"/>
</dbReference>
<reference evidence="3 4" key="1">
    <citation type="submission" date="2019-12" db="EMBL/GenBank/DDBJ databases">
        <title>Nesterenkonia muleiensis sp. nov., a novel actinobacterium isolated from sap of Populus euphratica.</title>
        <authorList>
            <person name="Wang R."/>
        </authorList>
    </citation>
    <scope>NUCLEOTIDE SEQUENCE [LARGE SCALE GENOMIC DNA]</scope>
    <source>
        <strain evidence="3 4">F10</strain>
    </source>
</reference>
<dbReference type="InterPro" id="IPR006076">
    <property type="entry name" value="FAD-dep_OxRdtase"/>
</dbReference>
<dbReference type="Pfam" id="PF01266">
    <property type="entry name" value="DAO"/>
    <property type="match status" value="1"/>
</dbReference>
<keyword evidence="4" id="KW-1185">Reference proteome</keyword>
<gene>
    <name evidence="3" type="ORF">GNZ21_04240</name>
</gene>
<dbReference type="GO" id="GO:0016491">
    <property type="term" value="F:oxidoreductase activity"/>
    <property type="evidence" value="ECO:0007669"/>
    <property type="project" value="UniProtKB-KW"/>
</dbReference>
<dbReference type="Gene3D" id="3.50.50.60">
    <property type="entry name" value="FAD/NAD(P)-binding domain"/>
    <property type="match status" value="1"/>
</dbReference>
<dbReference type="PANTHER" id="PTHR13847">
    <property type="entry name" value="SARCOSINE DEHYDROGENASE-RELATED"/>
    <property type="match status" value="1"/>
</dbReference>
<dbReference type="Proteomes" id="UP000460157">
    <property type="component" value="Unassembled WGS sequence"/>
</dbReference>
<dbReference type="GO" id="GO:0005737">
    <property type="term" value="C:cytoplasm"/>
    <property type="evidence" value="ECO:0007669"/>
    <property type="project" value="TreeGrafter"/>
</dbReference>
<organism evidence="3 4">
    <name type="scientific">Nesterenkonia alkaliphila</name>
    <dbReference type="NCBI Taxonomy" id="1463631"/>
    <lineage>
        <taxon>Bacteria</taxon>
        <taxon>Bacillati</taxon>
        <taxon>Actinomycetota</taxon>
        <taxon>Actinomycetes</taxon>
        <taxon>Micrococcales</taxon>
        <taxon>Micrococcaceae</taxon>
        <taxon>Nesterenkonia</taxon>
    </lineage>
</organism>
<name>A0A7K1UGR6_9MICC</name>
<protein>
    <submittedName>
        <fullName evidence="3">FAD-dependent oxidoreductase</fullName>
    </submittedName>
</protein>
<dbReference type="InterPro" id="IPR036188">
    <property type="entry name" value="FAD/NAD-bd_sf"/>
</dbReference>
<dbReference type="EMBL" id="WRPM01000029">
    <property type="protein sequence ID" value="MVT25576.1"/>
    <property type="molecule type" value="Genomic_DNA"/>
</dbReference>
<sequence>MKTIVVGAGIVGVSVAYSLLNRGHEVTLVEAEEVAAGTTSTSYAWINSHKKHPESYHALNYEGLKHWTHVVSAQHPETVLLHGHVEFAVDHGHRTTLRQRLERLQSLDYAARWITPEEAAQLTPVQVPQDALVALFPWEGHAYPQQLAASRVAEMRRSPDFSLIIDPVTAITRAEGRVGLRSGTQLQGDVVVLAVGNSTTEVAAKAGIQLPMVPKEVGGAAFGYLAYVRAPDHGLQGPVTSDHLNLRPNGENGLILQALDLDATADPALTPAPEIAEEFIDRLQALLPAVSTELEEVRVGHRVIPGDGLTVAGPATEEPENRLWIAVTHSGVVLGPWLGEALAEEISTEQANPLFRDFRPTRFASAEQTPAYAAPRNPGDQ</sequence>
<evidence type="ECO:0000313" key="3">
    <source>
        <dbReference type="EMBL" id="MVT25576.1"/>
    </source>
</evidence>
<feature type="domain" description="FAD dependent oxidoreductase" evidence="2">
    <location>
        <begin position="3"/>
        <end position="344"/>
    </location>
</feature>
<evidence type="ECO:0000313" key="4">
    <source>
        <dbReference type="Proteomes" id="UP000460157"/>
    </source>
</evidence>
<dbReference type="AlphaFoldDB" id="A0A7K1UGR6"/>
<comment type="caution">
    <text evidence="3">The sequence shown here is derived from an EMBL/GenBank/DDBJ whole genome shotgun (WGS) entry which is preliminary data.</text>
</comment>
<dbReference type="OrthoDB" id="4775411at2"/>
<keyword evidence="1" id="KW-0560">Oxidoreductase</keyword>
<dbReference type="RefSeq" id="WP_157321645.1">
    <property type="nucleotide sequence ID" value="NZ_BMFX01000024.1"/>
</dbReference>
<evidence type="ECO:0000256" key="1">
    <source>
        <dbReference type="ARBA" id="ARBA00023002"/>
    </source>
</evidence>